<dbReference type="PRINTS" id="PR00364">
    <property type="entry name" value="DISEASERSIST"/>
</dbReference>
<dbReference type="Gene3D" id="1.10.10.10">
    <property type="entry name" value="Winged helix-like DNA-binding domain superfamily/Winged helix DNA-binding domain"/>
    <property type="match status" value="1"/>
</dbReference>
<dbReference type="Proteomes" id="UP001500967">
    <property type="component" value="Unassembled WGS sequence"/>
</dbReference>
<dbReference type="EMBL" id="BAAAGX010000033">
    <property type="protein sequence ID" value="GAA0275036.1"/>
    <property type="molecule type" value="Genomic_DNA"/>
</dbReference>
<sequence length="797" mass="85943">MAVAEAGGLPDPGRARSLDDLAECLRALKVWAGDPSYETITRRINGRRKTDGRPEHERARRGTVVDCFKAGRRRVDEELVLEIVESLHAEPGYLVHWQQALRATVAGARAAAQVRVLDRLPDDVPGFVGRDAELTRLTTAARPTEPARASPLVCLLTGMAGVGKTQLAVHAGHRLAAEQRFGTTLFVDLRGFHPDPAQPPAEPGAVLDAFLRLLGRPGHRIPTALQAKHALFTELLAGTRTLLVLDNAADEHQLRPLLPAGGGTVTVVTSRRTLSRLDADVRLDLDVLSAGEAEALLVAAAPGLAIGADPAAYQRLATRCGRLPLALSVVAGQLVGRPGWTVTDHADRLDERSRDRRLETGVELALHLSYQHLPAPRQTLLRRLAAHPGPDFDVHACAALLDVGPDEAGAVLRGLVEEHLVQRSDAERYVLHDLVRAYAAERARDDERPADRRDAVTRLFDHLLHAAAAAMNALSPAERHRRPELPRPPATHLGFTDATRARAWLDGERTTLIAACTEAARAGRAEYVVRMAGTIYTYLDNGGYPADAVTVHTRARDAARQLGDEVAEAVALTNLGMAWWQLGDYPTAVSHLRQALAVHRAAGDLRGEARALGNLGVVYSTSGRGDLAAEYQRRALEVFRQVGDRVGEANTVTNLAAAHAQLGHPAEAVEYSGQGLLLFRKLRHRGGEATALTNLGDGHLALGEFDRSVEWYRQALPIFRDLGERYGECCALNGLGRALAGLGREDEAAECHRTALALALEIDNPDEQQRAVTALAELSRPTDAPGGSSGHGRTGRT</sequence>
<evidence type="ECO:0000313" key="4">
    <source>
        <dbReference type="Proteomes" id="UP001500967"/>
    </source>
</evidence>
<dbReference type="PANTHER" id="PTHR47691:SF3">
    <property type="entry name" value="HTH-TYPE TRANSCRIPTIONAL REGULATOR RV0890C-RELATED"/>
    <property type="match status" value="1"/>
</dbReference>
<dbReference type="InterPro" id="IPR011990">
    <property type="entry name" value="TPR-like_helical_dom_sf"/>
</dbReference>
<evidence type="ECO:0000256" key="1">
    <source>
        <dbReference type="PROSITE-ProRule" id="PRU00339"/>
    </source>
</evidence>
<accession>A0ABP3EUT0</accession>
<evidence type="ECO:0000256" key="2">
    <source>
        <dbReference type="SAM" id="MobiDB-lite"/>
    </source>
</evidence>
<gene>
    <name evidence="3" type="ORF">GCM10009539_73490</name>
</gene>
<feature type="compositionally biased region" description="Gly residues" evidence="2">
    <location>
        <begin position="787"/>
        <end position="797"/>
    </location>
</feature>
<comment type="caution">
    <text evidence="3">The sequence shown here is derived from an EMBL/GenBank/DDBJ whole genome shotgun (WGS) entry which is preliminary data.</text>
</comment>
<feature type="region of interest" description="Disordered" evidence="2">
    <location>
        <begin position="776"/>
        <end position="797"/>
    </location>
</feature>
<dbReference type="Gene3D" id="3.40.50.300">
    <property type="entry name" value="P-loop containing nucleotide triphosphate hydrolases"/>
    <property type="match status" value="1"/>
</dbReference>
<dbReference type="SMART" id="SM00028">
    <property type="entry name" value="TPR"/>
    <property type="match status" value="5"/>
</dbReference>
<dbReference type="SUPFAM" id="SSF48452">
    <property type="entry name" value="TPR-like"/>
    <property type="match status" value="2"/>
</dbReference>
<name>A0ABP3EUT0_9ACTN</name>
<keyword evidence="4" id="KW-1185">Reference proteome</keyword>
<dbReference type="InterPro" id="IPR027417">
    <property type="entry name" value="P-loop_NTPase"/>
</dbReference>
<proteinExistence type="predicted"/>
<dbReference type="RefSeq" id="WP_344653547.1">
    <property type="nucleotide sequence ID" value="NZ_BAAAGX010000033.1"/>
</dbReference>
<dbReference type="SUPFAM" id="SSF52540">
    <property type="entry name" value="P-loop containing nucleoside triphosphate hydrolases"/>
    <property type="match status" value="1"/>
</dbReference>
<feature type="repeat" description="TPR" evidence="1">
    <location>
        <begin position="689"/>
        <end position="722"/>
    </location>
</feature>
<dbReference type="PANTHER" id="PTHR47691">
    <property type="entry name" value="REGULATOR-RELATED"/>
    <property type="match status" value="1"/>
</dbReference>
<dbReference type="Gene3D" id="1.25.40.10">
    <property type="entry name" value="Tetratricopeptide repeat domain"/>
    <property type="match status" value="1"/>
</dbReference>
<dbReference type="PROSITE" id="PS50005">
    <property type="entry name" value="TPR"/>
    <property type="match status" value="2"/>
</dbReference>
<reference evidence="4" key="1">
    <citation type="journal article" date="2019" name="Int. J. Syst. Evol. Microbiol.">
        <title>The Global Catalogue of Microorganisms (GCM) 10K type strain sequencing project: providing services to taxonomists for standard genome sequencing and annotation.</title>
        <authorList>
            <consortium name="The Broad Institute Genomics Platform"/>
            <consortium name="The Broad Institute Genome Sequencing Center for Infectious Disease"/>
            <person name="Wu L."/>
            <person name="Ma J."/>
        </authorList>
    </citation>
    <scope>NUCLEOTIDE SEQUENCE [LARGE SCALE GENOMIC DNA]</scope>
    <source>
        <strain evidence="4">JCM 10425</strain>
    </source>
</reference>
<dbReference type="InterPro" id="IPR019734">
    <property type="entry name" value="TPR_rpt"/>
</dbReference>
<organism evidence="3 4">
    <name type="scientific">Cryptosporangium japonicum</name>
    <dbReference type="NCBI Taxonomy" id="80872"/>
    <lineage>
        <taxon>Bacteria</taxon>
        <taxon>Bacillati</taxon>
        <taxon>Actinomycetota</taxon>
        <taxon>Actinomycetes</taxon>
        <taxon>Cryptosporangiales</taxon>
        <taxon>Cryptosporangiaceae</taxon>
        <taxon>Cryptosporangium</taxon>
    </lineage>
</organism>
<dbReference type="Pfam" id="PF13374">
    <property type="entry name" value="TPR_10"/>
    <property type="match status" value="1"/>
</dbReference>
<evidence type="ECO:0000313" key="3">
    <source>
        <dbReference type="EMBL" id="GAA0275036.1"/>
    </source>
</evidence>
<dbReference type="Pfam" id="PF13424">
    <property type="entry name" value="TPR_12"/>
    <property type="match status" value="2"/>
</dbReference>
<keyword evidence="1" id="KW-0802">TPR repeat</keyword>
<protein>
    <submittedName>
        <fullName evidence="3">Tetratricopeptide repeat protein</fullName>
    </submittedName>
</protein>
<feature type="repeat" description="TPR" evidence="1">
    <location>
        <begin position="569"/>
        <end position="602"/>
    </location>
</feature>
<dbReference type="InterPro" id="IPR036388">
    <property type="entry name" value="WH-like_DNA-bd_sf"/>
</dbReference>